<evidence type="ECO:0000313" key="2">
    <source>
        <dbReference type="EMBL" id="PHQ48966.1"/>
    </source>
</evidence>
<sequence length="157" mass="16778">MGSGTPDLNAPSESLEDFKRRVDRLLEKLDGSAASHTKIADQKVKGGAYGNFAEAQALASAYDTVHAQLEVLSRALGDRLSAMGIAVSAADKGYRHVDGEQARQLAAIQKRGDEYWEQQKKWGDNLTKQPKTEHQDKGGGAEHQDKGGPSSGGTTAD</sequence>
<dbReference type="Pfam" id="PF10817">
    <property type="entry name" value="DUF2563"/>
    <property type="match status" value="1"/>
</dbReference>
<feature type="region of interest" description="Disordered" evidence="1">
    <location>
        <begin position="119"/>
        <end position="157"/>
    </location>
</feature>
<comment type="caution">
    <text evidence="3">The sequence shown here is derived from an EMBL/GenBank/DDBJ whole genome shotgun (WGS) entry which is preliminary data.</text>
</comment>
<dbReference type="InterPro" id="IPR022534">
    <property type="entry name" value="DUF2563"/>
</dbReference>
<dbReference type="AlphaFoldDB" id="A0A2G1XQ94"/>
<dbReference type="OrthoDB" id="4296169at2"/>
<proteinExistence type="predicted"/>
<accession>A0A2G1XQ94</accession>
<evidence type="ECO:0000313" key="3">
    <source>
        <dbReference type="EMBL" id="PHQ53415.1"/>
    </source>
</evidence>
<organism evidence="3 4">
    <name type="scientific">Streptomyces cinnamoneus</name>
    <name type="common">Streptoverticillium cinnamoneum</name>
    <dbReference type="NCBI Taxonomy" id="53446"/>
    <lineage>
        <taxon>Bacteria</taxon>
        <taxon>Bacillati</taxon>
        <taxon>Actinomycetota</taxon>
        <taxon>Actinomycetes</taxon>
        <taxon>Kitasatosporales</taxon>
        <taxon>Streptomycetaceae</taxon>
        <taxon>Streptomyces</taxon>
        <taxon>Streptomyces cinnamoneus group</taxon>
    </lineage>
</organism>
<dbReference type="EMBL" id="NHZO01000154">
    <property type="protein sequence ID" value="PHQ48966.1"/>
    <property type="molecule type" value="Genomic_DNA"/>
</dbReference>
<dbReference type="Proteomes" id="UP000222531">
    <property type="component" value="Unassembled WGS sequence"/>
</dbReference>
<evidence type="ECO:0000256" key="1">
    <source>
        <dbReference type="SAM" id="MobiDB-lite"/>
    </source>
</evidence>
<dbReference type="RefSeq" id="WP_099197480.1">
    <property type="nucleotide sequence ID" value="NZ_NHZO01000013.1"/>
</dbReference>
<gene>
    <name evidence="3" type="ORF">BLA24_01135</name>
    <name evidence="2" type="ORF">BLA24_22945</name>
</gene>
<protein>
    <submittedName>
        <fullName evidence="3">Uncharacterized protein</fullName>
    </submittedName>
</protein>
<name>A0A2G1XQ94_STRCJ</name>
<keyword evidence="4" id="KW-1185">Reference proteome</keyword>
<evidence type="ECO:0000313" key="4">
    <source>
        <dbReference type="Proteomes" id="UP000222531"/>
    </source>
</evidence>
<reference evidence="3 4" key="1">
    <citation type="journal article" date="2017" name="Biochemistry">
        <title>Identification of the Biosynthetic Pathway for the Antibiotic Bicyclomycin.</title>
        <authorList>
            <person name="Patteson J."/>
            <person name="Cai W."/>
            <person name="Johnson R.A."/>
            <person name="Santa Maria K."/>
            <person name="Li B."/>
        </authorList>
    </citation>
    <scope>NUCLEOTIDE SEQUENCE [LARGE SCALE GENOMIC DNA]</scope>
    <source>
        <strain evidence="3 4">ATCC 21532</strain>
    </source>
</reference>
<dbReference type="EMBL" id="NHZO01000013">
    <property type="protein sequence ID" value="PHQ53415.1"/>
    <property type="molecule type" value="Genomic_DNA"/>
</dbReference>
<feature type="compositionally biased region" description="Basic and acidic residues" evidence="1">
    <location>
        <begin position="130"/>
        <end position="146"/>
    </location>
</feature>